<feature type="transmembrane region" description="Helical" evidence="3">
    <location>
        <begin position="64"/>
        <end position="89"/>
    </location>
</feature>
<dbReference type="SUPFAM" id="SSF55073">
    <property type="entry name" value="Nucleotide cyclase"/>
    <property type="match status" value="1"/>
</dbReference>
<dbReference type="CDD" id="cd12914">
    <property type="entry name" value="PDC1_DGC_like"/>
    <property type="match status" value="1"/>
</dbReference>
<sequence length="540" mass="60754">MIIGYFLASCHRKYVLFHKVVCSATIKDPTAKGFHLHHKLPKPILIKKKRTMMSIFEKSSNPKIMAYGLGLSAMLVIVLLMAGNAFFHYQDTFRAGEKKALELSRMLALSSTQKLAGIRILFKGMSMTMDGCLQSDNQAPTCRDISLQLKELSLYEPHIMDLLIIDAEGGILHWSADPPVPDIRNRPYVRIHHTGRHEGLVISPPIQSMREDKKWFFAISQAYYSSDGHLKYIFAALIDLEVLLQSYEGILLPEDGTAGLLMNNGQIIIRIPDHEDFVGKYSHIIPHHMDLGKNRVIHGMGLDKTPRIIAFQTIDPYPMAAWVSLSRKQMIENWWRQGRTTAAISLLVLFFFIFLTHSLARALKRQEQEKHALITLAGTDALTGLANRRQALLSLERAMARSRRTGQPLSIIMLDLDHFKAVNDTFGHPKGDAILQLAAKNIEKRLRSSDLAARIGGEEFLVILPDTDLAGAENLAESLRLGFKDNLKLPKPVPWKVSASIGVCTMNNEDTAEFILCRVDSLLYQAKKKGRDQVVTETEE</sequence>
<dbReference type="PANTHER" id="PTHR45138">
    <property type="entry name" value="REGULATORY COMPONENTS OF SENSORY TRANSDUCTION SYSTEM"/>
    <property type="match status" value="1"/>
</dbReference>
<dbReference type="InterPro" id="IPR029787">
    <property type="entry name" value="Nucleotide_cyclase"/>
</dbReference>
<dbReference type="Gene3D" id="3.30.70.270">
    <property type="match status" value="1"/>
</dbReference>
<accession>A0A5S5MD68</accession>
<dbReference type="PROSITE" id="PS50887">
    <property type="entry name" value="GGDEF"/>
    <property type="match status" value="1"/>
</dbReference>
<evidence type="ECO:0000256" key="3">
    <source>
        <dbReference type="SAM" id="Phobius"/>
    </source>
</evidence>
<dbReference type="EC" id="2.7.7.65" evidence="1"/>
<dbReference type="OrthoDB" id="9790367at2"/>
<evidence type="ECO:0000313" key="5">
    <source>
        <dbReference type="EMBL" id="TYT73662.1"/>
    </source>
</evidence>
<gene>
    <name evidence="5" type="ORF">FIM25_13995</name>
</gene>
<keyword evidence="6" id="KW-1185">Reference proteome</keyword>
<feature type="transmembrane region" description="Helical" evidence="3">
    <location>
        <begin position="340"/>
        <end position="360"/>
    </location>
</feature>
<dbReference type="InterPro" id="IPR043128">
    <property type="entry name" value="Rev_trsase/Diguanyl_cyclase"/>
</dbReference>
<comment type="caution">
    <text evidence="5">The sequence shown here is derived from an EMBL/GenBank/DDBJ whole genome shotgun (WGS) entry which is preliminary data.</text>
</comment>
<dbReference type="GO" id="GO:0052621">
    <property type="term" value="F:diguanylate cyclase activity"/>
    <property type="evidence" value="ECO:0007669"/>
    <property type="project" value="UniProtKB-EC"/>
</dbReference>
<evidence type="ECO:0000313" key="6">
    <source>
        <dbReference type="Proteomes" id="UP000321899"/>
    </source>
</evidence>
<evidence type="ECO:0000256" key="2">
    <source>
        <dbReference type="ARBA" id="ARBA00034247"/>
    </source>
</evidence>
<dbReference type="NCBIfam" id="TIGR00254">
    <property type="entry name" value="GGDEF"/>
    <property type="match status" value="1"/>
</dbReference>
<dbReference type="InterPro" id="IPR000160">
    <property type="entry name" value="GGDEF_dom"/>
</dbReference>
<dbReference type="FunFam" id="3.30.70.270:FF:000001">
    <property type="entry name" value="Diguanylate cyclase domain protein"/>
    <property type="match status" value="1"/>
</dbReference>
<dbReference type="CDD" id="cd01949">
    <property type="entry name" value="GGDEF"/>
    <property type="match status" value="1"/>
</dbReference>
<dbReference type="EMBL" id="VDMB01000023">
    <property type="protein sequence ID" value="TYT73662.1"/>
    <property type="molecule type" value="Genomic_DNA"/>
</dbReference>
<name>A0A5S5MD68_9BACT</name>
<dbReference type="Proteomes" id="UP000321899">
    <property type="component" value="Unassembled WGS sequence"/>
</dbReference>
<keyword evidence="3" id="KW-1133">Transmembrane helix</keyword>
<protein>
    <recommendedName>
        <fullName evidence="1">diguanylate cyclase</fullName>
        <ecNumber evidence="1">2.7.7.65</ecNumber>
    </recommendedName>
</protein>
<dbReference type="SMART" id="SM00267">
    <property type="entry name" value="GGDEF"/>
    <property type="match status" value="1"/>
</dbReference>
<evidence type="ECO:0000256" key="1">
    <source>
        <dbReference type="ARBA" id="ARBA00012528"/>
    </source>
</evidence>
<dbReference type="Pfam" id="PF00990">
    <property type="entry name" value="GGDEF"/>
    <property type="match status" value="1"/>
</dbReference>
<reference evidence="5 6" key="1">
    <citation type="submission" date="2019-06" db="EMBL/GenBank/DDBJ databases">
        <title>Desulfobotulus mexicanus sp. nov., a novel sulfate-reducing bacterium isolated from the sediment of an alkaline crater lake in Mexico.</title>
        <authorList>
            <person name="Hirschler-Rea A."/>
        </authorList>
    </citation>
    <scope>NUCLEOTIDE SEQUENCE [LARGE SCALE GENOMIC DNA]</scope>
    <source>
        <strain evidence="5 6">PAR22N</strain>
    </source>
</reference>
<dbReference type="CDD" id="cd12915">
    <property type="entry name" value="PDC2_DGC_like"/>
    <property type="match status" value="1"/>
</dbReference>
<keyword evidence="3" id="KW-0472">Membrane</keyword>
<evidence type="ECO:0000259" key="4">
    <source>
        <dbReference type="PROSITE" id="PS50887"/>
    </source>
</evidence>
<dbReference type="AlphaFoldDB" id="A0A5S5MD68"/>
<dbReference type="Gene3D" id="3.30.450.20">
    <property type="entry name" value="PAS domain"/>
    <property type="match status" value="2"/>
</dbReference>
<keyword evidence="3" id="KW-0812">Transmembrane</keyword>
<dbReference type="InterPro" id="IPR050469">
    <property type="entry name" value="Diguanylate_Cyclase"/>
</dbReference>
<feature type="domain" description="GGDEF" evidence="4">
    <location>
        <begin position="407"/>
        <end position="539"/>
    </location>
</feature>
<proteinExistence type="predicted"/>
<organism evidence="5 6">
    <name type="scientific">Desulfobotulus mexicanus</name>
    <dbReference type="NCBI Taxonomy" id="2586642"/>
    <lineage>
        <taxon>Bacteria</taxon>
        <taxon>Pseudomonadati</taxon>
        <taxon>Thermodesulfobacteriota</taxon>
        <taxon>Desulfobacteria</taxon>
        <taxon>Desulfobacterales</taxon>
        <taxon>Desulfobacteraceae</taxon>
        <taxon>Desulfobotulus</taxon>
    </lineage>
</organism>
<comment type="catalytic activity">
    <reaction evidence="2">
        <text>2 GTP = 3',3'-c-di-GMP + 2 diphosphate</text>
        <dbReference type="Rhea" id="RHEA:24898"/>
        <dbReference type="ChEBI" id="CHEBI:33019"/>
        <dbReference type="ChEBI" id="CHEBI:37565"/>
        <dbReference type="ChEBI" id="CHEBI:58805"/>
        <dbReference type="EC" id="2.7.7.65"/>
    </reaction>
</comment>
<dbReference type="PANTHER" id="PTHR45138:SF9">
    <property type="entry name" value="DIGUANYLATE CYCLASE DGCM-RELATED"/>
    <property type="match status" value="1"/>
</dbReference>